<proteinExistence type="predicted"/>
<keyword evidence="3" id="KW-1185">Reference proteome</keyword>
<evidence type="ECO:0000313" key="2">
    <source>
        <dbReference type="EMBL" id="RXZ51773.1"/>
    </source>
</evidence>
<accession>A0A4V1QTG1</accession>
<organism evidence="2 3">
    <name type="scientific">Agromyces binzhouensis</name>
    <dbReference type="NCBI Taxonomy" id="1817495"/>
    <lineage>
        <taxon>Bacteria</taxon>
        <taxon>Bacillati</taxon>
        <taxon>Actinomycetota</taxon>
        <taxon>Actinomycetes</taxon>
        <taxon>Micrococcales</taxon>
        <taxon>Microbacteriaceae</taxon>
        <taxon>Agromyces</taxon>
    </lineage>
</organism>
<evidence type="ECO:0008006" key="4">
    <source>
        <dbReference type="Google" id="ProtNLM"/>
    </source>
</evidence>
<dbReference type="Proteomes" id="UP000292881">
    <property type="component" value="Unassembled WGS sequence"/>
</dbReference>
<evidence type="ECO:0000256" key="1">
    <source>
        <dbReference type="SAM" id="SignalP"/>
    </source>
</evidence>
<dbReference type="EMBL" id="SDPL01000004">
    <property type="protein sequence ID" value="RXZ51773.1"/>
    <property type="molecule type" value="Genomic_DNA"/>
</dbReference>
<dbReference type="InterPro" id="IPR001695">
    <property type="entry name" value="Lysyl_oxidase"/>
</dbReference>
<dbReference type="GO" id="GO:0005507">
    <property type="term" value="F:copper ion binding"/>
    <property type="evidence" value="ECO:0007669"/>
    <property type="project" value="InterPro"/>
</dbReference>
<feature type="chain" id="PRO_5020813036" description="Lysyl oxidase" evidence="1">
    <location>
        <begin position="27"/>
        <end position="284"/>
    </location>
</feature>
<gene>
    <name evidence="2" type="ORF">ESO86_00760</name>
</gene>
<keyword evidence="1" id="KW-0732">Signal</keyword>
<evidence type="ECO:0000313" key="3">
    <source>
        <dbReference type="Proteomes" id="UP000292881"/>
    </source>
</evidence>
<dbReference type="RefSeq" id="WP_129232995.1">
    <property type="nucleotide sequence ID" value="NZ_SDPL01000004.1"/>
</dbReference>
<dbReference type="GO" id="GO:0016641">
    <property type="term" value="F:oxidoreductase activity, acting on the CH-NH2 group of donors, oxygen as acceptor"/>
    <property type="evidence" value="ECO:0007669"/>
    <property type="project" value="InterPro"/>
</dbReference>
<reference evidence="2 3" key="1">
    <citation type="submission" date="2019-01" db="EMBL/GenBank/DDBJ databases">
        <authorList>
            <person name="Li J."/>
        </authorList>
    </citation>
    <scope>NUCLEOTIDE SEQUENCE [LARGE SCALE GENOMIC DNA]</scope>
    <source>
        <strain evidence="2 3">CGMCC 4.7180</strain>
    </source>
</reference>
<feature type="signal peptide" evidence="1">
    <location>
        <begin position="1"/>
        <end position="26"/>
    </location>
</feature>
<sequence>MNRTALLHAVAAVAAVILVAAGGAAAQAHDDVPIELPTGALLPDVVEEVPHHLQIQNTQQRESLRFSTTHINIGEGNLQIRGGGQVEPCEIDGQSYAECTIATQEILDASGDVVATHDAGAAVFHPQHNHWHQSAVALFDIRSPGPGQVTDDPAEMTGIWSEGVKITFCFVDIEFIGETGALKKEKPRTYFECNGDLQGLASWWADSYHQSTPLQELDVTDIPDGEYYLTHLADPDDHWIESDETNNFTWVKFRLTRTSSNAKVEVLDQSPCVPEVICGFGGNP</sequence>
<dbReference type="AlphaFoldDB" id="A0A4V1QTG1"/>
<dbReference type="Pfam" id="PF01186">
    <property type="entry name" value="Lysyl_oxidase"/>
    <property type="match status" value="1"/>
</dbReference>
<name>A0A4V1QTG1_9MICO</name>
<comment type="caution">
    <text evidence="2">The sequence shown here is derived from an EMBL/GenBank/DDBJ whole genome shotgun (WGS) entry which is preliminary data.</text>
</comment>
<protein>
    <recommendedName>
        <fullName evidence="4">Lysyl oxidase</fullName>
    </recommendedName>
</protein>
<dbReference type="OrthoDB" id="914406at2"/>